<comment type="caution">
    <text evidence="1">The sequence shown here is derived from an EMBL/GenBank/DDBJ whole genome shotgun (WGS) entry which is preliminary data.</text>
</comment>
<dbReference type="PANTHER" id="PTHR39431">
    <property type="entry name" value="FRPA/C-RELATED PROTEIN"/>
    <property type="match status" value="1"/>
</dbReference>
<name>A0A6C2CPM1_9RHOO</name>
<dbReference type="OrthoDB" id="9773411at2"/>
<evidence type="ECO:0000313" key="2">
    <source>
        <dbReference type="Proteomes" id="UP000389128"/>
    </source>
</evidence>
<reference evidence="1 2" key="1">
    <citation type="submission" date="2019-01" db="EMBL/GenBank/DDBJ databases">
        <title>Zoogloea oleivorans genome sequencing and assembly.</title>
        <authorList>
            <person name="Tancsics A."/>
            <person name="Farkas M."/>
            <person name="Kriszt B."/>
            <person name="Maroti G."/>
            <person name="Horvath B."/>
        </authorList>
    </citation>
    <scope>NUCLEOTIDE SEQUENCE [LARGE SCALE GENOMIC DNA]</scope>
    <source>
        <strain evidence="1 2">Buc</strain>
    </source>
</reference>
<gene>
    <name evidence="1" type="ORF">ETQ85_13780</name>
</gene>
<dbReference type="Proteomes" id="UP000389128">
    <property type="component" value="Unassembled WGS sequence"/>
</dbReference>
<protein>
    <recommendedName>
        <fullName evidence="3">VCBS repeat-containing protein</fullName>
    </recommendedName>
</protein>
<dbReference type="AlphaFoldDB" id="A0A6C2CPM1"/>
<proteinExistence type="predicted"/>
<dbReference type="PANTHER" id="PTHR39431:SF1">
    <property type="entry name" value="FRPA_C-RELATED PROTEIN"/>
    <property type="match status" value="1"/>
</dbReference>
<evidence type="ECO:0000313" key="1">
    <source>
        <dbReference type="EMBL" id="TYC55964.1"/>
    </source>
</evidence>
<accession>A0A6C2CPM1</accession>
<keyword evidence="2" id="KW-1185">Reference proteome</keyword>
<evidence type="ECO:0008006" key="3">
    <source>
        <dbReference type="Google" id="ProtNLM"/>
    </source>
</evidence>
<dbReference type="RefSeq" id="WP_148579656.1">
    <property type="nucleotide sequence ID" value="NZ_JAVEUW010000004.1"/>
</dbReference>
<dbReference type="EMBL" id="SDKK01000012">
    <property type="protein sequence ID" value="TYC55964.1"/>
    <property type="molecule type" value="Genomic_DNA"/>
</dbReference>
<organism evidence="1 2">
    <name type="scientific">Zoogloea oleivorans</name>
    <dbReference type="NCBI Taxonomy" id="1552750"/>
    <lineage>
        <taxon>Bacteria</taxon>
        <taxon>Pseudomonadati</taxon>
        <taxon>Pseudomonadota</taxon>
        <taxon>Betaproteobacteria</taxon>
        <taxon>Rhodocyclales</taxon>
        <taxon>Zoogloeaceae</taxon>
        <taxon>Zoogloea</taxon>
    </lineage>
</organism>
<sequence>MKIAAASLELAAFHHTSSKVEVEERLSAWVGRRLPSRSDADDASSRSVLLSDAGRQALSNDRSVISAASAPVSGDEVETDPKLELLKSIVEMLTGQRIHLMSASAMSPDGLPAAEAANGAARGPEFGIEYERTETRQSSEETGFEASGTIRTADGQNIQFSVGLFMSRSETETSSFSFRAGNAVSKDPLVINFGGNAASLRNQRFQFDLMGDGKQVDIPVLGQGSGFLVLDAVDSGKVNSGKQLFGPASGDGFADLAKYDSDANGWIDEADPAFQRLGVWTPDAKGGGAVASLAEAGVGALYLGYSATPFTLKDGAELGAVRSSGIYAREDGSVGTLQQVDLKV</sequence>